<dbReference type="EMBL" id="BMVU01000092">
    <property type="protein sequence ID" value="GGY13889.1"/>
    <property type="molecule type" value="Genomic_DNA"/>
</dbReference>
<keyword evidence="1" id="KW-0732">Signal</keyword>
<reference evidence="2" key="2">
    <citation type="submission" date="2020-09" db="EMBL/GenBank/DDBJ databases">
        <authorList>
            <person name="Sun Q."/>
            <person name="Ohkuma M."/>
        </authorList>
    </citation>
    <scope>NUCLEOTIDE SEQUENCE</scope>
    <source>
        <strain evidence="2">JCM 4790</strain>
    </source>
</reference>
<dbReference type="Pfam" id="PF03995">
    <property type="entry name" value="Inhibitor_I36"/>
    <property type="match status" value="1"/>
</dbReference>
<gene>
    <name evidence="2" type="ORF">GCM10010358_77650</name>
</gene>
<sequence length="140" mass="14657">MLLATTATVGLGLAALPATAAPATGHTGVLNAGGACSSGNFCLYENSEYNENAGDHWRNLRASDKDFDNNNWRDAVGGDSGDGMNDETSSVKNRSGCTVALYQNADHKGDHTVFANGTYDAYLSNNKIGDNRASSAKFVC</sequence>
<dbReference type="Gene3D" id="2.60.20.10">
    <property type="entry name" value="Crystallins"/>
    <property type="match status" value="1"/>
</dbReference>
<dbReference type="InterPro" id="IPR011024">
    <property type="entry name" value="G_crystallin-like"/>
</dbReference>
<proteinExistence type="predicted"/>
<protein>
    <recommendedName>
        <fullName evidence="4">Peptidase inhibitor family I36</fullName>
    </recommendedName>
</protein>
<organism evidence="2 3">
    <name type="scientific">Streptomyces minutiscleroticus</name>
    <dbReference type="NCBI Taxonomy" id="68238"/>
    <lineage>
        <taxon>Bacteria</taxon>
        <taxon>Bacillati</taxon>
        <taxon>Actinomycetota</taxon>
        <taxon>Actinomycetes</taxon>
        <taxon>Kitasatosporales</taxon>
        <taxon>Streptomycetaceae</taxon>
        <taxon>Streptomyces</taxon>
    </lineage>
</organism>
<feature type="signal peptide" evidence="1">
    <location>
        <begin position="1"/>
        <end position="20"/>
    </location>
</feature>
<keyword evidence="3" id="KW-1185">Reference proteome</keyword>
<dbReference type="AlphaFoldDB" id="A0A918U9W7"/>
<reference evidence="2" key="1">
    <citation type="journal article" date="2014" name="Int. J. Syst. Evol. Microbiol.">
        <title>Complete genome sequence of Corynebacterium casei LMG S-19264T (=DSM 44701T), isolated from a smear-ripened cheese.</title>
        <authorList>
            <consortium name="US DOE Joint Genome Institute (JGI-PGF)"/>
            <person name="Walter F."/>
            <person name="Albersmeier A."/>
            <person name="Kalinowski J."/>
            <person name="Ruckert C."/>
        </authorList>
    </citation>
    <scope>NUCLEOTIDE SEQUENCE</scope>
    <source>
        <strain evidence="2">JCM 4790</strain>
    </source>
</reference>
<accession>A0A918U9W7</accession>
<evidence type="ECO:0000313" key="3">
    <source>
        <dbReference type="Proteomes" id="UP000619244"/>
    </source>
</evidence>
<evidence type="ECO:0000256" key="1">
    <source>
        <dbReference type="SAM" id="SignalP"/>
    </source>
</evidence>
<dbReference type="Proteomes" id="UP000619244">
    <property type="component" value="Unassembled WGS sequence"/>
</dbReference>
<dbReference type="SUPFAM" id="SSF49695">
    <property type="entry name" value="gamma-Crystallin-like"/>
    <property type="match status" value="1"/>
</dbReference>
<evidence type="ECO:0000313" key="2">
    <source>
        <dbReference type="EMBL" id="GGY13889.1"/>
    </source>
</evidence>
<evidence type="ECO:0008006" key="4">
    <source>
        <dbReference type="Google" id="ProtNLM"/>
    </source>
</evidence>
<comment type="caution">
    <text evidence="2">The sequence shown here is derived from an EMBL/GenBank/DDBJ whole genome shotgun (WGS) entry which is preliminary data.</text>
</comment>
<feature type="chain" id="PRO_5036995656" description="Peptidase inhibitor family I36" evidence="1">
    <location>
        <begin position="21"/>
        <end position="140"/>
    </location>
</feature>
<name>A0A918U9W7_9ACTN</name>